<dbReference type="Proteomes" id="UP000267128">
    <property type="component" value="Unassembled WGS sequence"/>
</dbReference>
<dbReference type="AlphaFoldDB" id="A0A3N0CLN2"/>
<evidence type="ECO:0000313" key="2">
    <source>
        <dbReference type="EMBL" id="RNL64320.1"/>
    </source>
</evidence>
<dbReference type="PANTHER" id="PTHR43283:SF7">
    <property type="entry name" value="BETA-LACTAMASE-RELATED DOMAIN-CONTAINING PROTEIN"/>
    <property type="match status" value="1"/>
</dbReference>
<dbReference type="EMBL" id="RJSE01000005">
    <property type="protein sequence ID" value="RNL64320.1"/>
    <property type="molecule type" value="Genomic_DNA"/>
</dbReference>
<feature type="domain" description="Beta-lactamase-related" evidence="1">
    <location>
        <begin position="154"/>
        <end position="433"/>
    </location>
</feature>
<evidence type="ECO:0000259" key="1">
    <source>
        <dbReference type="Pfam" id="PF00144"/>
    </source>
</evidence>
<dbReference type="GO" id="GO:0016787">
    <property type="term" value="F:hydrolase activity"/>
    <property type="evidence" value="ECO:0007669"/>
    <property type="project" value="UniProtKB-KW"/>
</dbReference>
<evidence type="ECO:0000313" key="3">
    <source>
        <dbReference type="Proteomes" id="UP000267128"/>
    </source>
</evidence>
<dbReference type="InterPro" id="IPR001466">
    <property type="entry name" value="Beta-lactam-related"/>
</dbReference>
<keyword evidence="3" id="KW-1185">Reference proteome</keyword>
<organism evidence="2 3">
    <name type="scientific">Nocardioides marmoriginsengisoli</name>
    <dbReference type="NCBI Taxonomy" id="661483"/>
    <lineage>
        <taxon>Bacteria</taxon>
        <taxon>Bacillati</taxon>
        <taxon>Actinomycetota</taxon>
        <taxon>Actinomycetes</taxon>
        <taxon>Propionibacteriales</taxon>
        <taxon>Nocardioidaceae</taxon>
        <taxon>Nocardioides</taxon>
    </lineage>
</organism>
<comment type="caution">
    <text evidence="2">The sequence shown here is derived from an EMBL/GenBank/DDBJ whole genome shotgun (WGS) entry which is preliminary data.</text>
</comment>
<accession>A0A3N0CLN2</accession>
<dbReference type="Pfam" id="PF00144">
    <property type="entry name" value="Beta-lactamase"/>
    <property type="match status" value="1"/>
</dbReference>
<name>A0A3N0CLN2_9ACTN</name>
<keyword evidence="2" id="KW-0378">Hydrolase</keyword>
<dbReference type="PANTHER" id="PTHR43283">
    <property type="entry name" value="BETA-LACTAMASE-RELATED"/>
    <property type="match status" value="1"/>
</dbReference>
<proteinExistence type="predicted"/>
<dbReference type="Gene3D" id="3.40.710.10">
    <property type="entry name" value="DD-peptidase/beta-lactamase superfamily"/>
    <property type="match status" value="1"/>
</dbReference>
<dbReference type="OrthoDB" id="9773047at2"/>
<dbReference type="InterPro" id="IPR050789">
    <property type="entry name" value="Diverse_Enzym_Activities"/>
</dbReference>
<gene>
    <name evidence="2" type="ORF">EFK50_07275</name>
</gene>
<dbReference type="SUPFAM" id="SSF56601">
    <property type="entry name" value="beta-lactamase/transpeptidase-like"/>
    <property type="match status" value="1"/>
</dbReference>
<dbReference type="RefSeq" id="WP_123226896.1">
    <property type="nucleotide sequence ID" value="NZ_RJSE01000005.1"/>
</dbReference>
<reference evidence="2 3" key="1">
    <citation type="submission" date="2018-11" db="EMBL/GenBank/DDBJ databases">
        <authorList>
            <person name="Li F."/>
        </authorList>
    </citation>
    <scope>NUCLEOTIDE SEQUENCE [LARGE SCALE GENOMIC DNA]</scope>
    <source>
        <strain evidence="2 3">Gsoil 097</strain>
    </source>
</reference>
<dbReference type="InterPro" id="IPR012338">
    <property type="entry name" value="Beta-lactam/transpept-like"/>
</dbReference>
<protein>
    <submittedName>
        <fullName evidence="2">Class C beta-lactamase-related serine hydrolase</fullName>
    </submittedName>
</protein>
<sequence>MRRSRKIALTALAVVLVLLVGGYWYERPMLLTGTGYAAHNACALAAIADRGDPGDDLPPNPLVPVLKTRTSGTETTAGILGVLAKKHAWATSGYGCTLAEERPRFPAASTVSATGNPYAGATAPTPPAAVSAALERAFGEDLSASARKDLGTRGVVVLKDGDLVAERYADGFAATTPQLGWSMTKSVTSLLVGRLVAQGDVGLDDDHLRPEWKDRRAGITVRQLLQMTSGLHWDETYSLGTPITRMLYLEPDMGRYVASQELDHDPGTYLQYSSGSTTLLCSILAPKHGGADFPRRELFAPLGLASAVLEPDAVGTPVCSSYLWATPRDWASIGQFALQDGVWNGARLLPTGWMAETTKAVVVPKSEEEGYASGWWANQQADGSLVEPTLPADTYFAEGHDGQWLVVVPSHRLVIARLGFTPTEVDDRVVSTTAALIAALG</sequence>